<dbReference type="OrthoDB" id="1148517at2"/>
<reference evidence="2 3" key="1">
    <citation type="submission" date="2016-10" db="EMBL/GenBank/DDBJ databases">
        <authorList>
            <person name="de Groot N.N."/>
        </authorList>
    </citation>
    <scope>NUCLEOTIDE SEQUENCE [LARGE SCALE GENOMIC DNA]</scope>
    <source>
        <strain evidence="2 3">CGMCC 1.10076</strain>
    </source>
</reference>
<dbReference type="STRING" id="1128970.SAMN04487935_2427"/>
<gene>
    <name evidence="2" type="ORF">SAMN04487935_2427</name>
</gene>
<evidence type="ECO:0000313" key="3">
    <source>
        <dbReference type="Proteomes" id="UP000199580"/>
    </source>
</evidence>
<evidence type="ECO:0000256" key="1">
    <source>
        <dbReference type="SAM" id="SignalP"/>
    </source>
</evidence>
<dbReference type="Proteomes" id="UP000199580">
    <property type="component" value="Unassembled WGS sequence"/>
</dbReference>
<dbReference type="AlphaFoldDB" id="A0A1G8YS27"/>
<accession>A0A1G8YS27</accession>
<evidence type="ECO:0008006" key="4">
    <source>
        <dbReference type="Google" id="ProtNLM"/>
    </source>
</evidence>
<keyword evidence="1" id="KW-0732">Signal</keyword>
<feature type="chain" id="PRO_5011684156" description="Secreted protein" evidence="1">
    <location>
        <begin position="19"/>
        <end position="215"/>
    </location>
</feature>
<dbReference type="EMBL" id="FNEZ01000003">
    <property type="protein sequence ID" value="SDK04875.1"/>
    <property type="molecule type" value="Genomic_DNA"/>
</dbReference>
<sequence length="215" mass="23737">MKLIVCLGLIFVASPAFAQGEFINSNTAIPAVRNPNTTTMNPSSPSIYAPNVYNPAPKTSTSSGTAIGNKPIDMSTSTTEFANPNDRYVDKLNKKETGENFTVFRKNQYLGDFKTKANSVTIMYRDFGEVDGDKIKVLVNDHVKVSEIYLDSSYKTLLLDLDKGFNRIDFEALNQGFSGPNTAQFAVYDDKGQLISSNQWNLATGFKATIILFKE</sequence>
<protein>
    <recommendedName>
        <fullName evidence="4">Secreted protein</fullName>
    </recommendedName>
</protein>
<evidence type="ECO:0000313" key="2">
    <source>
        <dbReference type="EMBL" id="SDK04875.1"/>
    </source>
</evidence>
<dbReference type="RefSeq" id="WP_091395758.1">
    <property type="nucleotide sequence ID" value="NZ_BKAI01000006.1"/>
</dbReference>
<keyword evidence="3" id="KW-1185">Reference proteome</keyword>
<name>A0A1G8YS27_9FLAO</name>
<feature type="signal peptide" evidence="1">
    <location>
        <begin position="1"/>
        <end position="18"/>
    </location>
</feature>
<organism evidence="2 3">
    <name type="scientific">Flavobacterium noncentrifugens</name>
    <dbReference type="NCBI Taxonomy" id="1128970"/>
    <lineage>
        <taxon>Bacteria</taxon>
        <taxon>Pseudomonadati</taxon>
        <taxon>Bacteroidota</taxon>
        <taxon>Flavobacteriia</taxon>
        <taxon>Flavobacteriales</taxon>
        <taxon>Flavobacteriaceae</taxon>
        <taxon>Flavobacterium</taxon>
    </lineage>
</organism>
<proteinExistence type="predicted"/>